<keyword evidence="1" id="KW-0472">Membrane</keyword>
<dbReference type="RefSeq" id="WP_345540309.1">
    <property type="nucleotide sequence ID" value="NZ_BAABGJ010000076.1"/>
</dbReference>
<evidence type="ECO:0000256" key="1">
    <source>
        <dbReference type="SAM" id="Phobius"/>
    </source>
</evidence>
<dbReference type="EMBL" id="BAABGJ010000076">
    <property type="protein sequence ID" value="GAA4352374.1"/>
    <property type="molecule type" value="Genomic_DNA"/>
</dbReference>
<dbReference type="InterPro" id="IPR018687">
    <property type="entry name" value="DUF2177_membr"/>
</dbReference>
<feature type="transmembrane region" description="Helical" evidence="1">
    <location>
        <begin position="74"/>
        <end position="93"/>
    </location>
</feature>
<keyword evidence="3" id="KW-1185">Reference proteome</keyword>
<feature type="transmembrane region" description="Helical" evidence="1">
    <location>
        <begin position="49"/>
        <end position="67"/>
    </location>
</feature>
<keyword evidence="1" id="KW-0812">Transmembrane</keyword>
<organism evidence="2 3">
    <name type="scientific">Variovorax defluvii</name>
    <dbReference type="NCBI Taxonomy" id="913761"/>
    <lineage>
        <taxon>Bacteria</taxon>
        <taxon>Pseudomonadati</taxon>
        <taxon>Pseudomonadota</taxon>
        <taxon>Betaproteobacteria</taxon>
        <taxon>Burkholderiales</taxon>
        <taxon>Comamonadaceae</taxon>
        <taxon>Variovorax</taxon>
    </lineage>
</organism>
<dbReference type="Pfam" id="PF09945">
    <property type="entry name" value="DUF2177"/>
    <property type="match status" value="1"/>
</dbReference>
<feature type="transmembrane region" description="Helical" evidence="1">
    <location>
        <begin position="7"/>
        <end position="29"/>
    </location>
</feature>
<feature type="transmembrane region" description="Helical" evidence="1">
    <location>
        <begin position="113"/>
        <end position="134"/>
    </location>
</feature>
<gene>
    <name evidence="2" type="ORF">GCM10023165_41530</name>
</gene>
<accession>A0ABP8I6P0</accession>
<protein>
    <submittedName>
        <fullName evidence="2">DUF2177 family protein</fullName>
    </submittedName>
</protein>
<sequence>MTIRQFAVAYVAGGLVLLVLDAAWLSTMAARLYRPAIGHLMQPAFDVKAAALFYVLYLAGVVFFAVAPALDVRSWTVALGRGALLGLIAYATYDLTNQATLKDWPWHLTLIDLAWGSILTAAAAAAGCGAALAFSGDAAGR</sequence>
<dbReference type="Proteomes" id="UP001500975">
    <property type="component" value="Unassembled WGS sequence"/>
</dbReference>
<name>A0ABP8I6P0_9BURK</name>
<comment type="caution">
    <text evidence="2">The sequence shown here is derived from an EMBL/GenBank/DDBJ whole genome shotgun (WGS) entry which is preliminary data.</text>
</comment>
<proteinExistence type="predicted"/>
<evidence type="ECO:0000313" key="2">
    <source>
        <dbReference type="EMBL" id="GAA4352374.1"/>
    </source>
</evidence>
<keyword evidence="1" id="KW-1133">Transmembrane helix</keyword>
<reference evidence="3" key="1">
    <citation type="journal article" date="2019" name="Int. J. Syst. Evol. Microbiol.">
        <title>The Global Catalogue of Microorganisms (GCM) 10K type strain sequencing project: providing services to taxonomists for standard genome sequencing and annotation.</title>
        <authorList>
            <consortium name="The Broad Institute Genomics Platform"/>
            <consortium name="The Broad Institute Genome Sequencing Center for Infectious Disease"/>
            <person name="Wu L."/>
            <person name="Ma J."/>
        </authorList>
    </citation>
    <scope>NUCLEOTIDE SEQUENCE [LARGE SCALE GENOMIC DNA]</scope>
    <source>
        <strain evidence="3">JCM 17804</strain>
    </source>
</reference>
<evidence type="ECO:0000313" key="3">
    <source>
        <dbReference type="Proteomes" id="UP001500975"/>
    </source>
</evidence>